<keyword evidence="2" id="KW-1185">Reference proteome</keyword>
<dbReference type="EMBL" id="JAQQWL010000008">
    <property type="protein sequence ID" value="KAK8061790.1"/>
    <property type="molecule type" value="Genomic_DNA"/>
</dbReference>
<gene>
    <name evidence="1" type="ORF">PG994_008156</name>
</gene>
<dbReference type="Gene3D" id="3.80.10.10">
    <property type="entry name" value="Ribonuclease Inhibitor"/>
    <property type="match status" value="1"/>
</dbReference>
<dbReference type="SUPFAM" id="SSF52047">
    <property type="entry name" value="RNI-like"/>
    <property type="match status" value="1"/>
</dbReference>
<accession>A0ABR1UUQ9</accession>
<dbReference type="GeneID" id="92092628"/>
<comment type="caution">
    <text evidence="1">The sequence shown here is derived from an EMBL/GenBank/DDBJ whole genome shotgun (WGS) entry which is preliminary data.</text>
</comment>
<evidence type="ECO:0000313" key="2">
    <source>
        <dbReference type="Proteomes" id="UP001480595"/>
    </source>
</evidence>
<reference evidence="1 2" key="1">
    <citation type="submission" date="2023-01" db="EMBL/GenBank/DDBJ databases">
        <title>Analysis of 21 Apiospora genomes using comparative genomics revels a genus with tremendous synthesis potential of carbohydrate active enzymes and secondary metabolites.</title>
        <authorList>
            <person name="Sorensen T."/>
        </authorList>
    </citation>
    <scope>NUCLEOTIDE SEQUENCE [LARGE SCALE GENOMIC DNA]</scope>
    <source>
        <strain evidence="1 2">CBS 135458</strain>
    </source>
</reference>
<organism evidence="1 2">
    <name type="scientific">Apiospora phragmitis</name>
    <dbReference type="NCBI Taxonomy" id="2905665"/>
    <lineage>
        <taxon>Eukaryota</taxon>
        <taxon>Fungi</taxon>
        <taxon>Dikarya</taxon>
        <taxon>Ascomycota</taxon>
        <taxon>Pezizomycotina</taxon>
        <taxon>Sordariomycetes</taxon>
        <taxon>Xylariomycetidae</taxon>
        <taxon>Amphisphaeriales</taxon>
        <taxon>Apiosporaceae</taxon>
        <taxon>Apiospora</taxon>
    </lineage>
</organism>
<protein>
    <submittedName>
        <fullName evidence="1">Uncharacterized protein</fullName>
    </submittedName>
</protein>
<name>A0ABR1UUQ9_9PEZI</name>
<sequence>MGIEAFVNYPRLKDLVVKFDSICEISFGFKGADLLIIAENCPELKSIVVGDEINYPHVEGLDDSMMEKIARSLSNIKEFKLYGVDEFDEPLTLQSIKSLGRHCPNLKELALSFITIDWEEGDGII</sequence>
<dbReference type="RefSeq" id="XP_066715052.1">
    <property type="nucleotide sequence ID" value="XM_066859565.1"/>
</dbReference>
<evidence type="ECO:0000313" key="1">
    <source>
        <dbReference type="EMBL" id="KAK8061790.1"/>
    </source>
</evidence>
<proteinExistence type="predicted"/>
<dbReference type="Proteomes" id="UP001480595">
    <property type="component" value="Unassembled WGS sequence"/>
</dbReference>
<dbReference type="InterPro" id="IPR032675">
    <property type="entry name" value="LRR_dom_sf"/>
</dbReference>